<proteinExistence type="predicted"/>
<accession>A0A3G4ZYK1</accession>
<reference evidence="1" key="1">
    <citation type="submission" date="2018-10" db="EMBL/GenBank/DDBJ databases">
        <title>Hidden diversity of soil giant viruses.</title>
        <authorList>
            <person name="Schulz F."/>
            <person name="Alteio L."/>
            <person name="Goudeau D."/>
            <person name="Ryan E.M."/>
            <person name="Malmstrom R.R."/>
            <person name="Blanchard J."/>
            <person name="Woyke T."/>
        </authorList>
    </citation>
    <scope>NUCLEOTIDE SEQUENCE</scope>
    <source>
        <strain evidence="1">GAV1</strain>
    </source>
</reference>
<evidence type="ECO:0000313" key="1">
    <source>
        <dbReference type="EMBL" id="AYV79988.1"/>
    </source>
</evidence>
<dbReference type="SUPFAM" id="SSF48371">
    <property type="entry name" value="ARM repeat"/>
    <property type="match status" value="1"/>
</dbReference>
<dbReference type="Gene3D" id="1.25.40.180">
    <property type="match status" value="1"/>
</dbReference>
<organism evidence="1">
    <name type="scientific">Gaeavirus sp</name>
    <dbReference type="NCBI Taxonomy" id="2487767"/>
    <lineage>
        <taxon>Viruses</taxon>
        <taxon>Varidnaviria</taxon>
        <taxon>Bamfordvirae</taxon>
        <taxon>Nucleocytoviricota</taxon>
        <taxon>Megaviricetes</taxon>
        <taxon>Imitervirales</taxon>
        <taxon>Mimiviridae</taxon>
        <taxon>Klosneuvirinae</taxon>
    </lineage>
</organism>
<gene>
    <name evidence="1" type="ORF">Gaeavirus4_11</name>
</gene>
<name>A0A3G4ZYK1_9VIRU</name>
<sequence>MDSKPTEFTTYDSILLTEKLNNITDLSDDVNNFFATFSFSSITNHNIDKGNSAYVFKNAIKDDNTKSKIITALNKLNQQNLNKIISMIREIVFQTQEELNELVNQCVQKIKRDSDQNKALVAALCYELLATHFITTTGEKIYFRKLLLTTVKSDYIEGTNYTSETWTRDKGEKSMILIGTLYNSKIIDDKIMTNVILDFRNNIIFKSEGTQETYEIVEKSIHLLSCLVSTIIINENTFDIYSDLDKFLIEQMLIYEDKRCISRRIRLVCKTIVEELQKNTK</sequence>
<dbReference type="EMBL" id="MK072202">
    <property type="protein sequence ID" value="AYV79988.1"/>
    <property type="molecule type" value="Genomic_DNA"/>
</dbReference>
<dbReference type="InterPro" id="IPR016024">
    <property type="entry name" value="ARM-type_fold"/>
</dbReference>
<protein>
    <submittedName>
        <fullName evidence="1">Uncharacterized protein</fullName>
    </submittedName>
</protein>